<proteinExistence type="predicted"/>
<reference evidence="2" key="2">
    <citation type="submission" date="2020-09" db="EMBL/GenBank/DDBJ databases">
        <authorList>
            <person name="Sun Q."/>
            <person name="Zhou Y."/>
        </authorList>
    </citation>
    <scope>NUCLEOTIDE SEQUENCE</scope>
    <source>
        <strain evidence="2">CGMCC 1.15448</strain>
    </source>
</reference>
<evidence type="ECO:0000256" key="1">
    <source>
        <dbReference type="SAM" id="Phobius"/>
    </source>
</evidence>
<keyword evidence="1" id="KW-0812">Transmembrane</keyword>
<gene>
    <name evidence="2" type="ORF">GCM10011511_41780</name>
</gene>
<evidence type="ECO:0000313" key="3">
    <source>
        <dbReference type="Proteomes" id="UP000607559"/>
    </source>
</evidence>
<dbReference type="RefSeq" id="WP_188935361.1">
    <property type="nucleotide sequence ID" value="NZ_BMJC01000004.1"/>
</dbReference>
<keyword evidence="1" id="KW-1133">Transmembrane helix</keyword>
<dbReference type="EMBL" id="BMJC01000004">
    <property type="protein sequence ID" value="GGB13719.1"/>
    <property type="molecule type" value="Genomic_DNA"/>
</dbReference>
<dbReference type="PROSITE" id="PS51257">
    <property type="entry name" value="PROKAR_LIPOPROTEIN"/>
    <property type="match status" value="1"/>
</dbReference>
<feature type="transmembrane region" description="Helical" evidence="1">
    <location>
        <begin position="16"/>
        <end position="34"/>
    </location>
</feature>
<name>A0A8J2UGI5_9BACT</name>
<feature type="transmembrane region" description="Helical" evidence="1">
    <location>
        <begin position="54"/>
        <end position="75"/>
    </location>
</feature>
<reference evidence="2" key="1">
    <citation type="journal article" date="2014" name="Int. J. Syst. Evol. Microbiol.">
        <title>Complete genome sequence of Corynebacterium casei LMG S-19264T (=DSM 44701T), isolated from a smear-ripened cheese.</title>
        <authorList>
            <consortium name="US DOE Joint Genome Institute (JGI-PGF)"/>
            <person name="Walter F."/>
            <person name="Albersmeier A."/>
            <person name="Kalinowski J."/>
            <person name="Ruckert C."/>
        </authorList>
    </citation>
    <scope>NUCLEOTIDE SEQUENCE</scope>
    <source>
        <strain evidence="2">CGMCC 1.15448</strain>
    </source>
</reference>
<accession>A0A8J2UGI5</accession>
<keyword evidence="3" id="KW-1185">Reference proteome</keyword>
<sequence>MNRIELTYPRVGFQRPLIYLGVAVACLAANLLFGKHQDEYVSGQHLTGPSLFQLVTGVAAFFCFIFTIWDAGFVLRVRDFLHRITFDEQALYIDKKGIEQSIPLKNILSLRLTGMGGNGIRGTAQVYEVRFQSNGLEDSLLIAIYNRNMGALGVFEKTLEKENPAAEIKNSWTSLDGLFRLFRRPKD</sequence>
<protein>
    <recommendedName>
        <fullName evidence="4">PH domain-containing protein</fullName>
    </recommendedName>
</protein>
<evidence type="ECO:0008006" key="4">
    <source>
        <dbReference type="Google" id="ProtNLM"/>
    </source>
</evidence>
<keyword evidence="1" id="KW-0472">Membrane</keyword>
<dbReference type="AlphaFoldDB" id="A0A8J2UGI5"/>
<comment type="caution">
    <text evidence="2">The sequence shown here is derived from an EMBL/GenBank/DDBJ whole genome shotgun (WGS) entry which is preliminary data.</text>
</comment>
<organism evidence="2 3">
    <name type="scientific">Puia dinghuensis</name>
    <dbReference type="NCBI Taxonomy" id="1792502"/>
    <lineage>
        <taxon>Bacteria</taxon>
        <taxon>Pseudomonadati</taxon>
        <taxon>Bacteroidota</taxon>
        <taxon>Chitinophagia</taxon>
        <taxon>Chitinophagales</taxon>
        <taxon>Chitinophagaceae</taxon>
        <taxon>Puia</taxon>
    </lineage>
</organism>
<evidence type="ECO:0000313" key="2">
    <source>
        <dbReference type="EMBL" id="GGB13719.1"/>
    </source>
</evidence>
<dbReference type="Proteomes" id="UP000607559">
    <property type="component" value="Unassembled WGS sequence"/>
</dbReference>